<feature type="transmembrane region" description="Helical" evidence="1">
    <location>
        <begin position="6"/>
        <end position="25"/>
    </location>
</feature>
<organism evidence="2 3">
    <name type="scientific">Chlamydomonas schloesseri</name>
    <dbReference type="NCBI Taxonomy" id="2026947"/>
    <lineage>
        <taxon>Eukaryota</taxon>
        <taxon>Viridiplantae</taxon>
        <taxon>Chlorophyta</taxon>
        <taxon>core chlorophytes</taxon>
        <taxon>Chlorophyceae</taxon>
        <taxon>CS clade</taxon>
        <taxon>Chlamydomonadales</taxon>
        <taxon>Chlamydomonadaceae</taxon>
        <taxon>Chlamydomonas</taxon>
    </lineage>
</organism>
<reference evidence="2" key="1">
    <citation type="journal article" date="2020" name="bioRxiv">
        <title>Comparative genomics of Chlamydomonas.</title>
        <authorList>
            <person name="Craig R.J."/>
            <person name="Hasan A.R."/>
            <person name="Ness R.W."/>
            <person name="Keightley P.D."/>
        </authorList>
    </citation>
    <scope>NUCLEOTIDE SEQUENCE</scope>
    <source>
        <strain evidence="2">CCAP 11/173</strain>
    </source>
</reference>
<keyword evidence="1" id="KW-1133">Transmembrane helix</keyword>
<comment type="caution">
    <text evidence="2">The sequence shown here is derived from an EMBL/GenBank/DDBJ whole genome shotgun (WGS) entry which is preliminary data.</text>
</comment>
<gene>
    <name evidence="2" type="ORF">HYH02_008440</name>
</gene>
<name>A0A835WFL1_9CHLO</name>
<keyword evidence="3" id="KW-1185">Reference proteome</keyword>
<protein>
    <submittedName>
        <fullName evidence="2">Uncharacterized protein</fullName>
    </submittedName>
</protein>
<keyword evidence="1" id="KW-0812">Transmembrane</keyword>
<keyword evidence="1" id="KW-0472">Membrane</keyword>
<dbReference type="Proteomes" id="UP000613740">
    <property type="component" value="Unassembled WGS sequence"/>
</dbReference>
<dbReference type="AlphaFoldDB" id="A0A835WFL1"/>
<evidence type="ECO:0000256" key="1">
    <source>
        <dbReference type="SAM" id="Phobius"/>
    </source>
</evidence>
<evidence type="ECO:0000313" key="3">
    <source>
        <dbReference type="Proteomes" id="UP000613740"/>
    </source>
</evidence>
<dbReference type="EMBL" id="JAEHOD010000026">
    <property type="protein sequence ID" value="KAG2446448.1"/>
    <property type="molecule type" value="Genomic_DNA"/>
</dbReference>
<proteinExistence type="predicted"/>
<dbReference type="PROSITE" id="PS51257">
    <property type="entry name" value="PROKAR_LIPOPROTEIN"/>
    <property type="match status" value="1"/>
</dbReference>
<evidence type="ECO:0000313" key="2">
    <source>
        <dbReference type="EMBL" id="KAG2446448.1"/>
    </source>
</evidence>
<accession>A0A835WFL1</accession>
<sequence>MHARSVIAVAVTAAAAGCVAIVAWASKRKPRSYRIVEDRDGSDASTFKGLGLTVKPKPFSFRRRITIVNDTGKALGLMLGEWRKGRVTTQLTAKVTAPTPAGAVGVEGTRMFEFRDDNTIQEIVMEAGDKPIEVYGSKDSAQGLSVTAYVLAAARPGGRGNTYFKNVKVPFRRSITVFGDALLEPLPSTAAAAAAAGAAP</sequence>